<accession>A0AA37LI49</accession>
<dbReference type="EMBL" id="BQXU01000016">
    <property type="protein sequence ID" value="GKT46390.1"/>
    <property type="molecule type" value="Genomic_DNA"/>
</dbReference>
<organism evidence="2 3">
    <name type="scientific">Colletotrichum spaethianum</name>
    <dbReference type="NCBI Taxonomy" id="700344"/>
    <lineage>
        <taxon>Eukaryota</taxon>
        <taxon>Fungi</taxon>
        <taxon>Dikarya</taxon>
        <taxon>Ascomycota</taxon>
        <taxon>Pezizomycotina</taxon>
        <taxon>Sordariomycetes</taxon>
        <taxon>Hypocreomycetidae</taxon>
        <taxon>Glomerellales</taxon>
        <taxon>Glomerellaceae</taxon>
        <taxon>Colletotrichum</taxon>
        <taxon>Colletotrichum spaethianum species complex</taxon>
    </lineage>
</organism>
<comment type="caution">
    <text evidence="2">The sequence shown here is derived from an EMBL/GenBank/DDBJ whole genome shotgun (WGS) entry which is preliminary data.</text>
</comment>
<proteinExistence type="predicted"/>
<evidence type="ECO:0000256" key="1">
    <source>
        <dbReference type="SAM" id="Coils"/>
    </source>
</evidence>
<dbReference type="AlphaFoldDB" id="A0AA37LI49"/>
<feature type="coiled-coil region" evidence="1">
    <location>
        <begin position="25"/>
        <end position="52"/>
    </location>
</feature>
<dbReference type="GeneID" id="73327373"/>
<protein>
    <recommendedName>
        <fullName evidence="4">Vegetative incompatibility protein HET-E-1</fullName>
    </recommendedName>
</protein>
<evidence type="ECO:0008006" key="4">
    <source>
        <dbReference type="Google" id="ProtNLM"/>
    </source>
</evidence>
<keyword evidence="1" id="KW-0175">Coiled coil</keyword>
<dbReference type="Proteomes" id="UP001055115">
    <property type="component" value="Unassembled WGS sequence"/>
</dbReference>
<reference evidence="2 3" key="1">
    <citation type="submission" date="2022-03" db="EMBL/GenBank/DDBJ databases">
        <title>Genome data of Colletotrichum spp.</title>
        <authorList>
            <person name="Utami Y.D."/>
            <person name="Hiruma K."/>
        </authorList>
    </citation>
    <scope>NUCLEOTIDE SEQUENCE [LARGE SCALE GENOMIC DNA]</scope>
    <source>
        <strain evidence="2 3">MAFF 239500</strain>
    </source>
</reference>
<keyword evidence="3" id="KW-1185">Reference proteome</keyword>
<evidence type="ECO:0000313" key="3">
    <source>
        <dbReference type="Proteomes" id="UP001055115"/>
    </source>
</evidence>
<sequence>MAEAFGLAVNIATVVELSAKIASICLQYSKDVKNAREEIARVKEETLSLKAVAESASELLEGPHGAALKASQKLTGAVEGAALRLKALDAELHPSSTRKAMRRFGVRALKWPFQSNDVEKLVRDIMRYTQMISMGLQIDNTYVNQIMFYAIVVMCLSIYDAEQYYSVLNRNSYWINSQPSPRPHSTPTLRSITRPVYQVQGWNS</sequence>
<evidence type="ECO:0000313" key="2">
    <source>
        <dbReference type="EMBL" id="GKT46390.1"/>
    </source>
</evidence>
<dbReference type="RefSeq" id="XP_049128740.1">
    <property type="nucleotide sequence ID" value="XM_049272783.1"/>
</dbReference>
<gene>
    <name evidence="2" type="ORF">ColSpa_06571</name>
</gene>
<name>A0AA37LI49_9PEZI</name>